<dbReference type="AlphaFoldDB" id="A0A0V0GW51"/>
<proteinExistence type="predicted"/>
<name>A0A0V0GW51_SOLCH</name>
<organism evidence="2">
    <name type="scientific">Solanum chacoense</name>
    <name type="common">Chaco potato</name>
    <dbReference type="NCBI Taxonomy" id="4108"/>
    <lineage>
        <taxon>Eukaryota</taxon>
        <taxon>Viridiplantae</taxon>
        <taxon>Streptophyta</taxon>
        <taxon>Embryophyta</taxon>
        <taxon>Tracheophyta</taxon>
        <taxon>Spermatophyta</taxon>
        <taxon>Magnoliopsida</taxon>
        <taxon>eudicotyledons</taxon>
        <taxon>Gunneridae</taxon>
        <taxon>Pentapetalae</taxon>
        <taxon>asterids</taxon>
        <taxon>lamiids</taxon>
        <taxon>Solanales</taxon>
        <taxon>Solanaceae</taxon>
        <taxon>Solanoideae</taxon>
        <taxon>Solaneae</taxon>
        <taxon>Solanum</taxon>
    </lineage>
</organism>
<accession>A0A0V0GW51</accession>
<dbReference type="EMBL" id="GEDG01031388">
    <property type="protein sequence ID" value="JAP11403.1"/>
    <property type="molecule type" value="Transcribed_RNA"/>
</dbReference>
<evidence type="ECO:0000313" key="2">
    <source>
        <dbReference type="EMBL" id="JAP11403.1"/>
    </source>
</evidence>
<feature type="region of interest" description="Disordered" evidence="1">
    <location>
        <begin position="69"/>
        <end position="88"/>
    </location>
</feature>
<protein>
    <submittedName>
        <fullName evidence="2">Putative ovule protein</fullName>
    </submittedName>
</protein>
<evidence type="ECO:0000256" key="1">
    <source>
        <dbReference type="SAM" id="MobiDB-lite"/>
    </source>
</evidence>
<feature type="compositionally biased region" description="Low complexity" evidence="1">
    <location>
        <begin position="75"/>
        <end position="88"/>
    </location>
</feature>
<sequence length="132" mass="13827">MDFKAEVADAIFFLSFIILPIDASKKSGSDSSLSVCPVGAVSKTMREKALYSFDSRNCMTFEIAIASSRPGGGVSNSSPSFSSPSCSASIPRPMLSIIFLTPLSPCSWLAARNSSLVLSGLISSAYNGESTP</sequence>
<reference evidence="2" key="1">
    <citation type="submission" date="2015-12" db="EMBL/GenBank/DDBJ databases">
        <title>Gene expression during late stages of embryo sac development: a critical building block for successful pollen-pistil interactions.</title>
        <authorList>
            <person name="Liu Y."/>
            <person name="Joly V."/>
            <person name="Sabar M."/>
            <person name="Matton D.P."/>
        </authorList>
    </citation>
    <scope>NUCLEOTIDE SEQUENCE</scope>
</reference>